<dbReference type="SUPFAM" id="SSF110738">
    <property type="entry name" value="Glycerate kinase I"/>
    <property type="match status" value="1"/>
</dbReference>
<feature type="non-terminal residue" evidence="1">
    <location>
        <position position="1"/>
    </location>
</feature>
<dbReference type="AlphaFoldDB" id="X0U823"/>
<dbReference type="EMBL" id="BARS01017314">
    <property type="protein sequence ID" value="GAF96507.1"/>
    <property type="molecule type" value="Genomic_DNA"/>
</dbReference>
<name>X0U823_9ZZZZ</name>
<dbReference type="GO" id="GO:0008887">
    <property type="term" value="F:glycerate kinase activity"/>
    <property type="evidence" value="ECO:0007669"/>
    <property type="project" value="InterPro"/>
</dbReference>
<dbReference type="InterPro" id="IPR018193">
    <property type="entry name" value="Glyc_kinase_flavodox-like_fold"/>
</dbReference>
<organism evidence="1">
    <name type="scientific">marine sediment metagenome</name>
    <dbReference type="NCBI Taxonomy" id="412755"/>
    <lineage>
        <taxon>unclassified sequences</taxon>
        <taxon>metagenomes</taxon>
        <taxon>ecological metagenomes</taxon>
    </lineage>
</organism>
<dbReference type="Gene3D" id="3.90.1510.10">
    <property type="entry name" value="Glycerate kinase, domain 2"/>
    <property type="match status" value="1"/>
</dbReference>
<gene>
    <name evidence="1" type="ORF">S01H1_28335</name>
</gene>
<evidence type="ECO:0008006" key="2">
    <source>
        <dbReference type="Google" id="ProtNLM"/>
    </source>
</evidence>
<dbReference type="GO" id="GO:0031388">
    <property type="term" value="P:organic acid phosphorylation"/>
    <property type="evidence" value="ECO:0007669"/>
    <property type="project" value="InterPro"/>
</dbReference>
<dbReference type="InterPro" id="IPR036129">
    <property type="entry name" value="Glycerate_kinase_sf"/>
</dbReference>
<dbReference type="Pfam" id="PF02595">
    <property type="entry name" value="Gly_kinase"/>
    <property type="match status" value="1"/>
</dbReference>
<proteinExistence type="predicted"/>
<dbReference type="PANTHER" id="PTHR21599">
    <property type="entry name" value="GLYCERATE KINASE"/>
    <property type="match status" value="1"/>
</dbReference>
<dbReference type="PANTHER" id="PTHR21599:SF0">
    <property type="entry name" value="GLYCERATE KINASE"/>
    <property type="match status" value="1"/>
</dbReference>
<feature type="non-terminal residue" evidence="1">
    <location>
        <position position="278"/>
    </location>
</feature>
<evidence type="ECO:0000313" key="1">
    <source>
        <dbReference type="EMBL" id="GAF96507.1"/>
    </source>
</evidence>
<sequence length="278" mass="27934">ASGLQLVPPERRDPLRTTTFGTGQLIRAALDAGARDIVVGIGGSATVDGGCGCAQALGVVFTDAEGQECARGLSGGGLSAIAGIDMSNRDERLEAARIRVGCDVTNPLTGPDGAARVYGPQKGATPEVVEQLEGHLAHLADVIREQLGPDVANISGAGAAGGLGAGLVVFAGATLERGVDIVAEAVGLSKRLHGADLCITGEGKFDSQSAAGKAAMGVARLARLAGAPALCICGQAHSDAPHELFAGVRPLVGGDVKLHHAIANPQAILKRRTAEALR</sequence>
<dbReference type="NCBIfam" id="TIGR00045">
    <property type="entry name" value="glycerate kinase"/>
    <property type="match status" value="1"/>
</dbReference>
<dbReference type="InterPro" id="IPR004381">
    <property type="entry name" value="Glycerate_kinase"/>
</dbReference>
<reference evidence="1" key="1">
    <citation type="journal article" date="2014" name="Front. Microbiol.">
        <title>High frequency of phylogenetically diverse reductive dehalogenase-homologous genes in deep subseafloor sedimentary metagenomes.</title>
        <authorList>
            <person name="Kawai M."/>
            <person name="Futagami T."/>
            <person name="Toyoda A."/>
            <person name="Takaki Y."/>
            <person name="Nishi S."/>
            <person name="Hori S."/>
            <person name="Arai W."/>
            <person name="Tsubouchi T."/>
            <person name="Morono Y."/>
            <person name="Uchiyama I."/>
            <person name="Ito T."/>
            <person name="Fujiyama A."/>
            <person name="Inagaki F."/>
            <person name="Takami H."/>
        </authorList>
    </citation>
    <scope>NUCLEOTIDE SEQUENCE</scope>
    <source>
        <strain evidence="1">Expedition CK06-06</strain>
    </source>
</reference>
<protein>
    <recommendedName>
        <fullName evidence="2">Glycerate kinase</fullName>
    </recommendedName>
</protein>
<accession>X0U823</accession>
<comment type="caution">
    <text evidence="1">The sequence shown here is derived from an EMBL/GenBank/DDBJ whole genome shotgun (WGS) entry which is preliminary data.</text>
</comment>